<keyword evidence="3" id="KW-1185">Reference proteome</keyword>
<accession>A0A8S3RZJ7</accession>
<sequence length="313" mass="34834">MLPLIEHCIVQHRQRRMSTTTSNIPISSPYITLEEGIEQALPVGHKQQAFPVKTFKVFGAVQICLGVLLGILSVIGVILDIITWNKYNDCFASFDNDFFNDRYFEFIRICSRYDHAGILLAFDITCLLCSGWCVFTGCLPMCMSKKREARWVCLKIGFMVCCIIGASFFVPTMFSLGVVGVLLRLDSKAVILSVFMIVVSLTEVVVAILAASYCCCCSPRRTSNQQGVVIGQTTQPGTFLYPPQTHIPMQNGHQVVIASGQSTYPIVQYHRGQEHQVMTTTQPTEQQVQGVGGKQPEPNGWQVFDYNPPGCKE</sequence>
<gene>
    <name evidence="2" type="ORF">MEDL_26122</name>
</gene>
<dbReference type="InterPro" id="IPR030417">
    <property type="entry name" value="MS4A"/>
</dbReference>
<dbReference type="EMBL" id="CAJPWZ010001290">
    <property type="protein sequence ID" value="CAG2212146.1"/>
    <property type="molecule type" value="Genomic_DNA"/>
</dbReference>
<comment type="caution">
    <text evidence="2">The sequence shown here is derived from an EMBL/GenBank/DDBJ whole genome shotgun (WGS) entry which is preliminary data.</text>
</comment>
<feature type="transmembrane region" description="Helical" evidence="1">
    <location>
        <begin position="156"/>
        <end position="183"/>
    </location>
</feature>
<organism evidence="2 3">
    <name type="scientific">Mytilus edulis</name>
    <name type="common">Blue mussel</name>
    <dbReference type="NCBI Taxonomy" id="6550"/>
    <lineage>
        <taxon>Eukaryota</taxon>
        <taxon>Metazoa</taxon>
        <taxon>Spiralia</taxon>
        <taxon>Lophotrochozoa</taxon>
        <taxon>Mollusca</taxon>
        <taxon>Bivalvia</taxon>
        <taxon>Autobranchia</taxon>
        <taxon>Pteriomorphia</taxon>
        <taxon>Mytilida</taxon>
        <taxon>Mytiloidea</taxon>
        <taxon>Mytilidae</taxon>
        <taxon>Mytilinae</taxon>
        <taxon>Mytilus</taxon>
    </lineage>
</organism>
<evidence type="ECO:0000313" key="2">
    <source>
        <dbReference type="EMBL" id="CAG2212146.1"/>
    </source>
</evidence>
<evidence type="ECO:0000313" key="3">
    <source>
        <dbReference type="Proteomes" id="UP000683360"/>
    </source>
</evidence>
<dbReference type="Proteomes" id="UP000683360">
    <property type="component" value="Unassembled WGS sequence"/>
</dbReference>
<feature type="transmembrane region" description="Helical" evidence="1">
    <location>
        <begin position="57"/>
        <end position="79"/>
    </location>
</feature>
<protein>
    <submittedName>
        <fullName evidence="2">Uncharacterized protein</fullName>
    </submittedName>
</protein>
<keyword evidence="1" id="KW-1133">Transmembrane helix</keyword>
<feature type="transmembrane region" description="Helical" evidence="1">
    <location>
        <begin position="189"/>
        <end position="216"/>
    </location>
</feature>
<dbReference type="PANTHER" id="PTHR23320">
    <property type="entry name" value="MEMBRANE-SPANNING 4-DOMAINS SUBFAMILY A MS4A -RELATED"/>
    <property type="match status" value="1"/>
</dbReference>
<keyword evidence="1" id="KW-0472">Membrane</keyword>
<keyword evidence="1" id="KW-0812">Transmembrane</keyword>
<name>A0A8S3RZJ7_MYTED</name>
<dbReference type="PANTHER" id="PTHR23320:SF130">
    <property type="entry name" value="TRANSMEMBRANE PROTEIN 212"/>
    <property type="match status" value="1"/>
</dbReference>
<reference evidence="2" key="1">
    <citation type="submission" date="2021-03" db="EMBL/GenBank/DDBJ databases">
        <authorList>
            <person name="Bekaert M."/>
        </authorList>
    </citation>
    <scope>NUCLEOTIDE SEQUENCE</scope>
</reference>
<proteinExistence type="predicted"/>
<dbReference type="AlphaFoldDB" id="A0A8S3RZJ7"/>
<feature type="transmembrane region" description="Helical" evidence="1">
    <location>
        <begin position="116"/>
        <end position="135"/>
    </location>
</feature>
<dbReference type="OrthoDB" id="10322378at2759"/>
<evidence type="ECO:0000256" key="1">
    <source>
        <dbReference type="SAM" id="Phobius"/>
    </source>
</evidence>